<dbReference type="Pfam" id="PF00254">
    <property type="entry name" value="FKBP_C"/>
    <property type="match status" value="1"/>
</dbReference>
<organism evidence="14 15">
    <name type="scientific">Mogibacterium kristiansenii</name>
    <dbReference type="NCBI Taxonomy" id="2606708"/>
    <lineage>
        <taxon>Bacteria</taxon>
        <taxon>Bacillati</taxon>
        <taxon>Bacillota</taxon>
        <taxon>Clostridia</taxon>
        <taxon>Peptostreptococcales</taxon>
        <taxon>Anaerovoracaceae</taxon>
        <taxon>Mogibacterium</taxon>
    </lineage>
</organism>
<dbReference type="Pfam" id="PF05698">
    <property type="entry name" value="Trigger_C"/>
    <property type="match status" value="1"/>
</dbReference>
<dbReference type="AlphaFoldDB" id="A0A6N7XIN8"/>
<feature type="coiled-coil region" evidence="11">
    <location>
        <begin position="237"/>
        <end position="268"/>
    </location>
</feature>
<reference evidence="14 15" key="1">
    <citation type="submission" date="2019-08" db="EMBL/GenBank/DDBJ databases">
        <title>In-depth cultivation of the pig gut microbiome towards novel bacterial diversity and tailored functional studies.</title>
        <authorList>
            <person name="Wylensek D."/>
            <person name="Hitch T.C.A."/>
            <person name="Clavel T."/>
        </authorList>
    </citation>
    <scope>NUCLEOTIDE SEQUENCE [LARGE SCALE GENOMIC DNA]</scope>
    <source>
        <strain evidence="14 15">WCA-MUC-591-APC-4B</strain>
    </source>
</reference>
<protein>
    <recommendedName>
        <fullName evidence="10">peptidylprolyl isomerase</fullName>
        <ecNumber evidence="10">5.2.1.8</ecNumber>
    </recommendedName>
</protein>
<evidence type="ECO:0000256" key="2">
    <source>
        <dbReference type="ARBA" id="ARBA00004496"/>
    </source>
</evidence>
<dbReference type="InterPro" id="IPR005215">
    <property type="entry name" value="Trig_fac"/>
</dbReference>
<gene>
    <name evidence="14" type="primary">tig</name>
    <name evidence="14" type="ORF">FYJ65_01030</name>
</gene>
<keyword evidence="12" id="KW-1133">Transmembrane helix</keyword>
<evidence type="ECO:0000256" key="1">
    <source>
        <dbReference type="ARBA" id="ARBA00000971"/>
    </source>
</evidence>
<dbReference type="FunFam" id="3.10.50.40:FF:000001">
    <property type="entry name" value="Trigger factor"/>
    <property type="match status" value="1"/>
</dbReference>
<evidence type="ECO:0000256" key="10">
    <source>
        <dbReference type="PROSITE-ProRule" id="PRU00277"/>
    </source>
</evidence>
<accession>A0A6N7XIN8</accession>
<dbReference type="NCBIfam" id="TIGR00115">
    <property type="entry name" value="tig"/>
    <property type="match status" value="1"/>
</dbReference>
<evidence type="ECO:0000256" key="6">
    <source>
        <dbReference type="ARBA" id="ARBA00023186"/>
    </source>
</evidence>
<dbReference type="GO" id="GO:0006457">
    <property type="term" value="P:protein folding"/>
    <property type="evidence" value="ECO:0007669"/>
    <property type="project" value="InterPro"/>
</dbReference>
<dbReference type="EMBL" id="VUNA01000001">
    <property type="protein sequence ID" value="MST69935.1"/>
    <property type="molecule type" value="Genomic_DNA"/>
</dbReference>
<sequence length="366" mass="42034">MLSKKKKIITGVVVLAAILILGFWYFFQKDRITVPDTYKYDDLTEYVTLGNYKGIRYTKKVKKVSDSDVQSEVKKAIKKASTTKDVKSGTVGSESKVKIDFTGKINGKKFDGGSAEEYTLDIANDSMIDGFSEGIVGHKVGDKFDLKLKFPKDYSNKDVAGKNVVFTIKVKAIVKTNTPEYNDAFVEKNTKYKNTAEYEKSIRTKLEKENEATAEKDAYSEVFAKILKDSEVKKYPEKELDASKESMKETYKNLAKQYNLEYEDFLKQYMKMDEKSFNKQVDAYAKNSVKQQLVMRQLAKELDVTVTDEEYNEYLQELLKQNGMTEDSFEEQSGTSLKEYAQQNNMYEGLLYEKIMKQVMKLSKAE</sequence>
<keyword evidence="15" id="KW-1185">Reference proteome</keyword>
<dbReference type="InterPro" id="IPR027304">
    <property type="entry name" value="Trigger_fact/SurA_dom_sf"/>
</dbReference>
<dbReference type="RefSeq" id="WP_154553488.1">
    <property type="nucleotide sequence ID" value="NZ_VUNA01000001.1"/>
</dbReference>
<dbReference type="InterPro" id="IPR037041">
    <property type="entry name" value="Trigger_fac_C_sf"/>
</dbReference>
<dbReference type="InterPro" id="IPR046357">
    <property type="entry name" value="PPIase_dom_sf"/>
</dbReference>
<keyword evidence="12" id="KW-0812">Transmembrane</keyword>
<evidence type="ECO:0000259" key="13">
    <source>
        <dbReference type="PROSITE" id="PS50059"/>
    </source>
</evidence>
<dbReference type="Gene3D" id="3.10.50.40">
    <property type="match status" value="1"/>
</dbReference>
<evidence type="ECO:0000313" key="15">
    <source>
        <dbReference type="Proteomes" id="UP000469424"/>
    </source>
</evidence>
<comment type="subcellular location">
    <subcellularLocation>
        <location evidence="2">Cytoplasm</location>
    </subcellularLocation>
</comment>
<evidence type="ECO:0000256" key="5">
    <source>
        <dbReference type="ARBA" id="ARBA00023110"/>
    </source>
</evidence>
<feature type="domain" description="PPIase FKBP-type" evidence="13">
    <location>
        <begin position="94"/>
        <end position="176"/>
    </location>
</feature>
<dbReference type="SUPFAM" id="SSF109998">
    <property type="entry name" value="Triger factor/SurA peptide-binding domain-like"/>
    <property type="match status" value="1"/>
</dbReference>
<dbReference type="Proteomes" id="UP000469424">
    <property type="component" value="Unassembled WGS sequence"/>
</dbReference>
<evidence type="ECO:0000256" key="4">
    <source>
        <dbReference type="ARBA" id="ARBA00022618"/>
    </source>
</evidence>
<proteinExistence type="inferred from homology"/>
<dbReference type="PROSITE" id="PS50059">
    <property type="entry name" value="FKBP_PPIASE"/>
    <property type="match status" value="1"/>
</dbReference>
<keyword evidence="6" id="KW-0143">Chaperone</keyword>
<keyword evidence="12" id="KW-0472">Membrane</keyword>
<dbReference type="GO" id="GO:0003755">
    <property type="term" value="F:peptidyl-prolyl cis-trans isomerase activity"/>
    <property type="evidence" value="ECO:0007669"/>
    <property type="project" value="UniProtKB-KW"/>
</dbReference>
<keyword evidence="8" id="KW-0131">Cell cycle</keyword>
<comment type="function">
    <text evidence="9">Involved in protein export. Acts as a chaperone by maintaining the newly synthesized protein in an open conformation. Functions as a peptidyl-prolyl cis-trans isomerase.</text>
</comment>
<feature type="transmembrane region" description="Helical" evidence="12">
    <location>
        <begin position="7"/>
        <end position="27"/>
    </location>
</feature>
<name>A0A6N7XIN8_9FIRM</name>
<evidence type="ECO:0000256" key="3">
    <source>
        <dbReference type="ARBA" id="ARBA00005464"/>
    </source>
</evidence>
<comment type="similarity">
    <text evidence="3">Belongs to the FKBP-type PPIase family. Tig subfamily.</text>
</comment>
<keyword evidence="5 10" id="KW-0697">Rotamase</keyword>
<dbReference type="EC" id="5.2.1.8" evidence="10"/>
<keyword evidence="4" id="KW-0132">Cell division</keyword>
<dbReference type="GO" id="GO:0015031">
    <property type="term" value="P:protein transport"/>
    <property type="evidence" value="ECO:0007669"/>
    <property type="project" value="InterPro"/>
</dbReference>
<keyword evidence="7 10" id="KW-0413">Isomerase</keyword>
<evidence type="ECO:0000256" key="12">
    <source>
        <dbReference type="SAM" id="Phobius"/>
    </source>
</evidence>
<evidence type="ECO:0000256" key="7">
    <source>
        <dbReference type="ARBA" id="ARBA00023235"/>
    </source>
</evidence>
<evidence type="ECO:0000256" key="11">
    <source>
        <dbReference type="SAM" id="Coils"/>
    </source>
</evidence>
<dbReference type="SUPFAM" id="SSF54534">
    <property type="entry name" value="FKBP-like"/>
    <property type="match status" value="1"/>
</dbReference>
<evidence type="ECO:0000313" key="14">
    <source>
        <dbReference type="EMBL" id="MST69935.1"/>
    </source>
</evidence>
<dbReference type="Gene3D" id="1.10.3120.10">
    <property type="entry name" value="Trigger factor, C-terminal domain"/>
    <property type="match status" value="1"/>
</dbReference>
<comment type="catalytic activity">
    <reaction evidence="1 10">
        <text>[protein]-peptidylproline (omega=180) = [protein]-peptidylproline (omega=0)</text>
        <dbReference type="Rhea" id="RHEA:16237"/>
        <dbReference type="Rhea" id="RHEA-COMP:10747"/>
        <dbReference type="Rhea" id="RHEA-COMP:10748"/>
        <dbReference type="ChEBI" id="CHEBI:83833"/>
        <dbReference type="ChEBI" id="CHEBI:83834"/>
        <dbReference type="EC" id="5.2.1.8"/>
    </reaction>
</comment>
<dbReference type="GO" id="GO:0005737">
    <property type="term" value="C:cytoplasm"/>
    <property type="evidence" value="ECO:0007669"/>
    <property type="project" value="UniProtKB-SubCell"/>
</dbReference>
<dbReference type="InterPro" id="IPR001179">
    <property type="entry name" value="PPIase_FKBP_dom"/>
</dbReference>
<dbReference type="InterPro" id="IPR008880">
    <property type="entry name" value="Trigger_fac_C"/>
</dbReference>
<evidence type="ECO:0000256" key="9">
    <source>
        <dbReference type="ARBA" id="ARBA00024849"/>
    </source>
</evidence>
<keyword evidence="11" id="KW-0175">Coiled coil</keyword>
<evidence type="ECO:0000256" key="8">
    <source>
        <dbReference type="ARBA" id="ARBA00023306"/>
    </source>
</evidence>
<comment type="caution">
    <text evidence="14">The sequence shown here is derived from an EMBL/GenBank/DDBJ whole genome shotgun (WGS) entry which is preliminary data.</text>
</comment>
<dbReference type="GO" id="GO:0051301">
    <property type="term" value="P:cell division"/>
    <property type="evidence" value="ECO:0007669"/>
    <property type="project" value="UniProtKB-KW"/>
</dbReference>